<feature type="transmembrane region" description="Helical" evidence="1">
    <location>
        <begin position="137"/>
        <end position="152"/>
    </location>
</feature>
<feature type="transmembrane region" description="Helical" evidence="1">
    <location>
        <begin position="180"/>
        <end position="196"/>
    </location>
</feature>
<accession>T1D1F5</accession>
<feature type="transmembrane region" description="Helical" evidence="1">
    <location>
        <begin position="108"/>
        <end position="131"/>
    </location>
</feature>
<evidence type="ECO:0000313" key="2">
    <source>
        <dbReference type="EMBL" id="GAD19041.1"/>
    </source>
</evidence>
<feature type="transmembrane region" description="Helical" evidence="1">
    <location>
        <begin position="7"/>
        <end position="25"/>
    </location>
</feature>
<keyword evidence="3" id="KW-1185">Reference proteome</keyword>
<dbReference type="RefSeq" id="WP_023948149.1">
    <property type="nucleotide sequence ID" value="NZ_BASD01000012.1"/>
</dbReference>
<feature type="transmembrane region" description="Helical" evidence="1">
    <location>
        <begin position="292"/>
        <end position="312"/>
    </location>
</feature>
<dbReference type="OrthoDB" id="5318859at2"/>
<keyword evidence="1" id="KW-0472">Membrane</keyword>
<organism evidence="2 3">
    <name type="scientific">Helicobacter fennelliae MRY12-0050</name>
    <dbReference type="NCBI Taxonomy" id="1325130"/>
    <lineage>
        <taxon>Bacteria</taxon>
        <taxon>Pseudomonadati</taxon>
        <taxon>Campylobacterota</taxon>
        <taxon>Epsilonproteobacteria</taxon>
        <taxon>Campylobacterales</taxon>
        <taxon>Helicobacteraceae</taxon>
        <taxon>Helicobacter</taxon>
    </lineage>
</organism>
<feature type="transmembrane region" description="Helical" evidence="1">
    <location>
        <begin position="159"/>
        <end position="174"/>
    </location>
</feature>
<feature type="transmembrane region" description="Helical" evidence="1">
    <location>
        <begin position="217"/>
        <end position="238"/>
    </location>
</feature>
<keyword evidence="1" id="KW-0812">Transmembrane</keyword>
<dbReference type="STRING" id="1325130.HFN_0172"/>
<protein>
    <recommendedName>
        <fullName evidence="4">Glycosyltransferase RgtA/B/C/D-like domain-containing protein</fullName>
    </recommendedName>
</protein>
<dbReference type="Proteomes" id="UP000018143">
    <property type="component" value="Unassembled WGS sequence"/>
</dbReference>
<dbReference type="EMBL" id="BASD01000012">
    <property type="protein sequence ID" value="GAD19041.1"/>
    <property type="molecule type" value="Genomic_DNA"/>
</dbReference>
<dbReference type="eggNOG" id="ENOG5033ZKB">
    <property type="taxonomic scope" value="Bacteria"/>
</dbReference>
<feature type="transmembrane region" description="Helical" evidence="1">
    <location>
        <begin position="76"/>
        <end position="96"/>
    </location>
</feature>
<sequence length="542" mass="62747">MNIYKKIFIGLLYVLLGGGIYYNAAHPLQIDDVWMFFNILNQEPVPNGYFPHIGRFYPLGFLDLNFLRQFSQSPKLFFFVNALDLFFMAFIAYKLVLYIWGAESKSTFLALLIVFVVVFLNVGFIMIITGICYPERMQMIFLSIFALSLYMTQKNPHRFWFVVCFLSGAISLFYKETDFIFIGGFGALYLVLKLLQAKLHHQKSTFLEFIRSNPTHILALALFVSAICFVGIYVSFIIPQIQISNPFDQKTANGFLIVIKDIANTFLNHPFVFVYLSCIVIVRLVDFCKNKTLYPLYDALLLGALGVGFGYFVLRFFWAYYFTPCYIMGLLPALFFTKIYFKPLKPILILTLILHCAINLPLSLSTYTKTKMLPPHYAKAMEFMAQYTHTHDKPNIFLLGQNRDPDGLMLYGFVKDFLHYYGAKDFDLQTSKANPSTAYTTNLDSPLSIFNSNEVATPKKGDLLYLDNLTKDFVDERYLNDLNTRYKLIFESQFFGVYNLNFKAILKYIFKESQTYRSYLSVPRVSENIFGAPLFVRVYEVQ</sequence>
<gene>
    <name evidence="2" type="ORF">HFN_0172</name>
</gene>
<reference evidence="2 3" key="1">
    <citation type="journal article" date="2013" name="Genome Announc.">
        <title>Draft Genome Sequence of Helicobacter fennelliae Strain MRY12-0050, Isolated from a Bacteremia Patient.</title>
        <authorList>
            <person name="Rimbara E."/>
            <person name="Matsui M."/>
            <person name="Mori S."/>
            <person name="Suzuki S."/>
            <person name="Suzuki M."/>
            <person name="Kim H."/>
            <person name="Sekizuka T."/>
            <person name="Kuroda M."/>
            <person name="Shibayama K."/>
        </authorList>
    </citation>
    <scope>NUCLEOTIDE SEQUENCE [LARGE SCALE GENOMIC DNA]</scope>
    <source>
        <strain evidence="2 3">MRY12-0050</strain>
    </source>
</reference>
<feature type="transmembrane region" description="Helical" evidence="1">
    <location>
        <begin position="318"/>
        <end position="336"/>
    </location>
</feature>
<feature type="transmembrane region" description="Helical" evidence="1">
    <location>
        <begin position="266"/>
        <end position="285"/>
    </location>
</feature>
<dbReference type="AlphaFoldDB" id="T1D1F5"/>
<comment type="caution">
    <text evidence="2">The sequence shown here is derived from an EMBL/GenBank/DDBJ whole genome shotgun (WGS) entry which is preliminary data.</text>
</comment>
<keyword evidence="1" id="KW-1133">Transmembrane helix</keyword>
<proteinExistence type="predicted"/>
<feature type="transmembrane region" description="Helical" evidence="1">
    <location>
        <begin position="348"/>
        <end position="367"/>
    </location>
</feature>
<evidence type="ECO:0000256" key="1">
    <source>
        <dbReference type="SAM" id="Phobius"/>
    </source>
</evidence>
<evidence type="ECO:0000313" key="3">
    <source>
        <dbReference type="Proteomes" id="UP000018143"/>
    </source>
</evidence>
<name>T1D1F5_9HELI</name>
<evidence type="ECO:0008006" key="4">
    <source>
        <dbReference type="Google" id="ProtNLM"/>
    </source>
</evidence>